<dbReference type="EMBL" id="JPKY01000035">
    <property type="protein sequence ID" value="KFH45269.1"/>
    <property type="molecule type" value="Genomic_DNA"/>
</dbReference>
<comment type="caution">
    <text evidence="2">The sequence shown here is derived from an EMBL/GenBank/DDBJ whole genome shotgun (WGS) entry which is preliminary data.</text>
</comment>
<reference evidence="3" key="1">
    <citation type="journal article" date="2014" name="Genome Announc.">
        <title>Genome sequence and annotation of Acremonium chrysogenum, producer of the beta-lactam antibiotic cephalosporin C.</title>
        <authorList>
            <person name="Terfehr D."/>
            <person name="Dahlmann T.A."/>
            <person name="Specht T."/>
            <person name="Zadra I."/>
            <person name="Kuernsteiner H."/>
            <person name="Kueck U."/>
        </authorList>
    </citation>
    <scope>NUCLEOTIDE SEQUENCE [LARGE SCALE GENOMIC DNA]</scope>
    <source>
        <strain evidence="3">ATCC 11550 / CBS 779.69 / DSM 880 / IAM 14645 / JCM 23072 / IMI 49137</strain>
    </source>
</reference>
<protein>
    <submittedName>
        <fullName evidence="2">Uncharacterized protein</fullName>
    </submittedName>
</protein>
<keyword evidence="3" id="KW-1185">Reference proteome</keyword>
<feature type="region of interest" description="Disordered" evidence="1">
    <location>
        <begin position="1"/>
        <end position="24"/>
    </location>
</feature>
<accession>A0A086T7D7</accession>
<organism evidence="2 3">
    <name type="scientific">Hapsidospora chrysogenum (strain ATCC 11550 / CBS 779.69 / DSM 880 / IAM 14645 / JCM 23072 / IMI 49137)</name>
    <name type="common">Acremonium chrysogenum</name>
    <dbReference type="NCBI Taxonomy" id="857340"/>
    <lineage>
        <taxon>Eukaryota</taxon>
        <taxon>Fungi</taxon>
        <taxon>Dikarya</taxon>
        <taxon>Ascomycota</taxon>
        <taxon>Pezizomycotina</taxon>
        <taxon>Sordariomycetes</taxon>
        <taxon>Hypocreomycetidae</taxon>
        <taxon>Hypocreales</taxon>
        <taxon>Bionectriaceae</taxon>
        <taxon>Hapsidospora</taxon>
    </lineage>
</organism>
<evidence type="ECO:0000313" key="3">
    <source>
        <dbReference type="Proteomes" id="UP000029964"/>
    </source>
</evidence>
<dbReference type="AlphaFoldDB" id="A0A086T7D7"/>
<evidence type="ECO:0000313" key="2">
    <source>
        <dbReference type="EMBL" id="KFH45269.1"/>
    </source>
</evidence>
<name>A0A086T7D7_HAPC1</name>
<sequence>MGHHEVNRWQYGGMADTSALPNGDAASDVTQRLVLSKDAALRGPNGKPQTMASIERYDLRRYRTPCNAVARGNPSSNP</sequence>
<dbReference type="Proteomes" id="UP000029964">
    <property type="component" value="Unassembled WGS sequence"/>
</dbReference>
<dbReference type="HOGENOM" id="CLU_2621454_0_0_1"/>
<evidence type="ECO:0000256" key="1">
    <source>
        <dbReference type="SAM" id="MobiDB-lite"/>
    </source>
</evidence>
<gene>
    <name evidence="2" type="ORF">ACRE_039560</name>
</gene>
<proteinExistence type="predicted"/>